<accession>A0A853BYD7</accession>
<keyword evidence="2" id="KW-1185">Reference proteome</keyword>
<dbReference type="Proteomes" id="UP000530424">
    <property type="component" value="Unassembled WGS sequence"/>
</dbReference>
<reference evidence="1 2" key="1">
    <citation type="submission" date="2020-07" db="EMBL/GenBank/DDBJ databases">
        <title>Sequencing the genomes of 1000 actinobacteria strains.</title>
        <authorList>
            <person name="Klenk H.-P."/>
        </authorList>
    </citation>
    <scope>NUCLEOTIDE SEQUENCE [LARGE SCALE GENOMIC DNA]</scope>
    <source>
        <strain evidence="1 2">DSM 103833</strain>
    </source>
</reference>
<gene>
    <name evidence="1" type="ORF">HNR19_000893</name>
</gene>
<sequence length="29" mass="3272">MSGHVALGTDLREQILGFIYRLKLLIARS</sequence>
<organism evidence="1 2">
    <name type="scientific">Nocardioides thalensis</name>
    <dbReference type="NCBI Taxonomy" id="1914755"/>
    <lineage>
        <taxon>Bacteria</taxon>
        <taxon>Bacillati</taxon>
        <taxon>Actinomycetota</taxon>
        <taxon>Actinomycetes</taxon>
        <taxon>Propionibacteriales</taxon>
        <taxon>Nocardioidaceae</taxon>
        <taxon>Nocardioides</taxon>
    </lineage>
</organism>
<dbReference type="AlphaFoldDB" id="A0A853BYD7"/>
<protein>
    <submittedName>
        <fullName evidence="1">Uncharacterized protein</fullName>
    </submittedName>
</protein>
<evidence type="ECO:0000313" key="2">
    <source>
        <dbReference type="Proteomes" id="UP000530424"/>
    </source>
</evidence>
<evidence type="ECO:0000313" key="1">
    <source>
        <dbReference type="EMBL" id="NYJ00195.1"/>
    </source>
</evidence>
<proteinExistence type="predicted"/>
<dbReference type="EMBL" id="JACCFP010000001">
    <property type="protein sequence ID" value="NYJ00195.1"/>
    <property type="molecule type" value="Genomic_DNA"/>
</dbReference>
<comment type="caution">
    <text evidence="1">The sequence shown here is derived from an EMBL/GenBank/DDBJ whole genome shotgun (WGS) entry which is preliminary data.</text>
</comment>
<name>A0A853BYD7_9ACTN</name>